<feature type="region of interest" description="Disordered" evidence="1">
    <location>
        <begin position="319"/>
        <end position="361"/>
    </location>
</feature>
<feature type="compositionally biased region" description="Acidic residues" evidence="1">
    <location>
        <begin position="251"/>
        <end position="270"/>
    </location>
</feature>
<name>A0AAD5V302_9APHY</name>
<sequence length="424" mass="48021">MLAGVPTPARLFREWPNQHAPEDSVSNKNVVFKRSPRRPSTRAMVYIFRFLATPLGCSSSSSSFPSHSDLVLFRSSTTSTARTTQTTRKNKRRMEMQRNPDIIITPVLPSRDSLPVDMCDALYSIVGPAARRGPRVSRNNPTTSRRKEQILALTNAYATHKVRTSTNSQSQHETISLRTHGSLRSGVPVNSIYSTHSYTLSRYSESRHQFTHYHQPTSASAVDRNPAPLAPSARHRLDRNSHDDWSTISVVDDDPLQSSDESIESPEQSETEVNHRVALEKGIRTDERDEEETVIEDCGSPRSTASAPAATIFHQELYPDGYGDQADSRLRAHSRTSSVPSMTSTQFSPDEDPSPCTTRRGGVYRARRNSTRRHAMYISANVWPEDQWRTSIYADSNRERVQKHPWRRWKSLKNAFKLSTRTQN</sequence>
<proteinExistence type="predicted"/>
<dbReference type="AlphaFoldDB" id="A0AAD5V302"/>
<comment type="caution">
    <text evidence="2">The sequence shown here is derived from an EMBL/GenBank/DDBJ whole genome shotgun (WGS) entry which is preliminary data.</text>
</comment>
<protein>
    <submittedName>
        <fullName evidence="2">Uncharacterized protein</fullName>
    </submittedName>
</protein>
<dbReference type="EMBL" id="JANAWD010000231">
    <property type="protein sequence ID" value="KAJ3483361.1"/>
    <property type="molecule type" value="Genomic_DNA"/>
</dbReference>
<reference evidence="2" key="1">
    <citation type="submission" date="2022-07" db="EMBL/GenBank/DDBJ databases">
        <title>Genome Sequence of Physisporinus lineatus.</title>
        <authorList>
            <person name="Buettner E."/>
        </authorList>
    </citation>
    <scope>NUCLEOTIDE SEQUENCE</scope>
    <source>
        <strain evidence="2">VT162</strain>
    </source>
</reference>
<dbReference type="Proteomes" id="UP001212997">
    <property type="component" value="Unassembled WGS sequence"/>
</dbReference>
<evidence type="ECO:0000256" key="1">
    <source>
        <dbReference type="SAM" id="MobiDB-lite"/>
    </source>
</evidence>
<keyword evidence="3" id="KW-1185">Reference proteome</keyword>
<feature type="compositionally biased region" description="Polar residues" evidence="1">
    <location>
        <begin position="335"/>
        <end position="348"/>
    </location>
</feature>
<feature type="region of interest" description="Disordered" evidence="1">
    <location>
        <begin position="286"/>
        <end position="306"/>
    </location>
</feature>
<accession>A0AAD5V302</accession>
<evidence type="ECO:0000313" key="2">
    <source>
        <dbReference type="EMBL" id="KAJ3483361.1"/>
    </source>
</evidence>
<gene>
    <name evidence="2" type="ORF">NLI96_g6361</name>
</gene>
<feature type="region of interest" description="Disordered" evidence="1">
    <location>
        <begin position="209"/>
        <end position="274"/>
    </location>
</feature>
<evidence type="ECO:0000313" key="3">
    <source>
        <dbReference type="Proteomes" id="UP001212997"/>
    </source>
</evidence>
<organism evidence="2 3">
    <name type="scientific">Meripilus lineatus</name>
    <dbReference type="NCBI Taxonomy" id="2056292"/>
    <lineage>
        <taxon>Eukaryota</taxon>
        <taxon>Fungi</taxon>
        <taxon>Dikarya</taxon>
        <taxon>Basidiomycota</taxon>
        <taxon>Agaricomycotina</taxon>
        <taxon>Agaricomycetes</taxon>
        <taxon>Polyporales</taxon>
        <taxon>Meripilaceae</taxon>
        <taxon>Meripilus</taxon>
    </lineage>
</organism>